<dbReference type="AlphaFoldDB" id="A0A1R3TU84"/>
<accession>A0A1R3TU84</accession>
<protein>
    <submittedName>
        <fullName evidence="1">Uncharacterized protein</fullName>
    </submittedName>
</protein>
<proteinExistence type="predicted"/>
<dbReference type="EMBL" id="FMUE01000003">
    <property type="protein sequence ID" value="SCX19519.1"/>
    <property type="molecule type" value="Genomic_DNA"/>
</dbReference>
<dbReference type="RefSeq" id="WP_077119248.1">
    <property type="nucleotide sequence ID" value="NZ_FMUE01000003.1"/>
</dbReference>
<dbReference type="STRING" id="1907666.DSM25559_1855"/>
<evidence type="ECO:0000313" key="2">
    <source>
        <dbReference type="Proteomes" id="UP000187891"/>
    </source>
</evidence>
<dbReference type="Proteomes" id="UP000187891">
    <property type="component" value="Unassembled WGS sequence"/>
</dbReference>
<gene>
    <name evidence="1" type="ORF">DSM25559_1855</name>
</gene>
<evidence type="ECO:0000313" key="1">
    <source>
        <dbReference type="EMBL" id="SCX19519.1"/>
    </source>
</evidence>
<sequence length="91" mass="10794">MLSILRRIQPLETQADHQRLTKLRSDRQKPIFAFRLPNDLNNATRAYMTMESEERRLRSITYDGDKTIFWLLNPEANEAFEIHTNGTVIFK</sequence>
<name>A0A1R3TU84_9HYPH</name>
<reference evidence="2" key="1">
    <citation type="submission" date="2016-10" db="EMBL/GenBank/DDBJ databases">
        <authorList>
            <person name="Wibberg D."/>
        </authorList>
    </citation>
    <scope>NUCLEOTIDE SEQUENCE [LARGE SCALE GENOMIC DNA]</scope>
</reference>
<organism evidence="1 2">
    <name type="scientific">Agrobacterium rosae</name>
    <dbReference type="NCBI Taxonomy" id="1972867"/>
    <lineage>
        <taxon>Bacteria</taxon>
        <taxon>Pseudomonadati</taxon>
        <taxon>Pseudomonadota</taxon>
        <taxon>Alphaproteobacteria</taxon>
        <taxon>Hyphomicrobiales</taxon>
        <taxon>Rhizobiaceae</taxon>
        <taxon>Rhizobium/Agrobacterium group</taxon>
        <taxon>Agrobacterium</taxon>
    </lineage>
</organism>